<evidence type="ECO:0000313" key="2">
    <source>
        <dbReference type="Proteomes" id="UP001279734"/>
    </source>
</evidence>
<comment type="caution">
    <text evidence="1">The sequence shown here is derived from an EMBL/GenBank/DDBJ whole genome shotgun (WGS) entry which is preliminary data.</text>
</comment>
<sequence>MFPVIDHADPWVLPEDAATGPCFTAPEWCVACGADLSMDSRCLDNLHPLLAGARFCYEEHDDGGVEIAHLVLDVS</sequence>
<dbReference type="EMBL" id="BSYO01000021">
    <property type="protein sequence ID" value="GMH19581.1"/>
    <property type="molecule type" value="Genomic_DNA"/>
</dbReference>
<accession>A0AAD3T0X9</accession>
<organism evidence="1 2">
    <name type="scientific">Nepenthes gracilis</name>
    <name type="common">Slender pitcher plant</name>
    <dbReference type="NCBI Taxonomy" id="150966"/>
    <lineage>
        <taxon>Eukaryota</taxon>
        <taxon>Viridiplantae</taxon>
        <taxon>Streptophyta</taxon>
        <taxon>Embryophyta</taxon>
        <taxon>Tracheophyta</taxon>
        <taxon>Spermatophyta</taxon>
        <taxon>Magnoliopsida</taxon>
        <taxon>eudicotyledons</taxon>
        <taxon>Gunneridae</taxon>
        <taxon>Pentapetalae</taxon>
        <taxon>Caryophyllales</taxon>
        <taxon>Nepenthaceae</taxon>
        <taxon>Nepenthes</taxon>
    </lineage>
</organism>
<proteinExistence type="predicted"/>
<keyword evidence="2" id="KW-1185">Reference proteome</keyword>
<evidence type="ECO:0000313" key="1">
    <source>
        <dbReference type="EMBL" id="GMH19581.1"/>
    </source>
</evidence>
<name>A0AAD3T0X9_NEPGR</name>
<dbReference type="AlphaFoldDB" id="A0AAD3T0X9"/>
<gene>
    <name evidence="1" type="ORF">Nepgr_021422</name>
</gene>
<dbReference type="Proteomes" id="UP001279734">
    <property type="component" value="Unassembled WGS sequence"/>
</dbReference>
<reference evidence="1" key="1">
    <citation type="submission" date="2023-05" db="EMBL/GenBank/DDBJ databases">
        <title>Nepenthes gracilis genome sequencing.</title>
        <authorList>
            <person name="Fukushima K."/>
        </authorList>
    </citation>
    <scope>NUCLEOTIDE SEQUENCE</scope>
    <source>
        <strain evidence="1">SING2019-196</strain>
    </source>
</reference>
<protein>
    <submittedName>
        <fullName evidence="1">Uncharacterized protein</fullName>
    </submittedName>
</protein>